<dbReference type="GO" id="GO:0005524">
    <property type="term" value="F:ATP binding"/>
    <property type="evidence" value="ECO:0007669"/>
    <property type="project" value="InterPro"/>
</dbReference>
<name>A0A4P8L4X3_9BACT</name>
<evidence type="ECO:0000313" key="4">
    <source>
        <dbReference type="Proteomes" id="UP000298602"/>
    </source>
</evidence>
<evidence type="ECO:0000259" key="2">
    <source>
        <dbReference type="Pfam" id="PF01326"/>
    </source>
</evidence>
<dbReference type="OrthoDB" id="9765468at2"/>
<dbReference type="Gene3D" id="3.30.470.20">
    <property type="entry name" value="ATP-grasp fold, B domain"/>
    <property type="match status" value="1"/>
</dbReference>
<dbReference type="InterPro" id="IPR036637">
    <property type="entry name" value="Phosphohistidine_dom_sf"/>
</dbReference>
<dbReference type="EMBL" id="CP040098">
    <property type="protein sequence ID" value="QCQ23066.1"/>
    <property type="molecule type" value="Genomic_DNA"/>
</dbReference>
<reference evidence="3 4" key="2">
    <citation type="submission" date="2019-05" db="EMBL/GenBank/DDBJ databases">
        <authorList>
            <person name="Suflita J.M."/>
            <person name="Marks C.R."/>
        </authorList>
    </citation>
    <scope>NUCLEOTIDE SEQUENCE [LARGE SCALE GENOMIC DNA]</scope>
    <source>
        <strain evidence="3 4">ALDC</strain>
    </source>
</reference>
<keyword evidence="4" id="KW-1185">Reference proteome</keyword>
<dbReference type="PANTHER" id="PTHR22931">
    <property type="entry name" value="PHOSPHOENOLPYRUVATE DIKINASE-RELATED"/>
    <property type="match status" value="1"/>
</dbReference>
<organism evidence="3 4">
    <name type="scientific">Desulfoglaeba alkanexedens ALDC</name>
    <dbReference type="NCBI Taxonomy" id="980445"/>
    <lineage>
        <taxon>Bacteria</taxon>
        <taxon>Pseudomonadati</taxon>
        <taxon>Thermodesulfobacteriota</taxon>
        <taxon>Syntrophobacteria</taxon>
        <taxon>Syntrophobacterales</taxon>
        <taxon>Syntrophobacteraceae</taxon>
        <taxon>Desulfoglaeba</taxon>
    </lineage>
</organism>
<dbReference type="InterPro" id="IPR002192">
    <property type="entry name" value="PPDK_AMP/ATP-bd"/>
</dbReference>
<dbReference type="InterPro" id="IPR013815">
    <property type="entry name" value="ATP_grasp_subdomain_1"/>
</dbReference>
<accession>A0A4P8L4X3</accession>
<evidence type="ECO:0000259" key="1">
    <source>
        <dbReference type="Pfam" id="PF00391"/>
    </source>
</evidence>
<dbReference type="SUPFAM" id="SSF56059">
    <property type="entry name" value="Glutathione synthetase ATP-binding domain-like"/>
    <property type="match status" value="1"/>
</dbReference>
<proteinExistence type="predicted"/>
<dbReference type="InterPro" id="IPR010121">
    <property type="entry name" value="Pyruvate_phosphate_dikinase"/>
</dbReference>
<dbReference type="GO" id="GO:0016301">
    <property type="term" value="F:kinase activity"/>
    <property type="evidence" value="ECO:0007669"/>
    <property type="project" value="InterPro"/>
</dbReference>
<gene>
    <name evidence="3" type="ORF">FDQ92_13335</name>
</gene>
<dbReference type="GO" id="GO:0050242">
    <property type="term" value="F:pyruvate, phosphate dikinase activity"/>
    <property type="evidence" value="ECO:0007669"/>
    <property type="project" value="InterPro"/>
</dbReference>
<evidence type="ECO:0000313" key="3">
    <source>
        <dbReference type="EMBL" id="QCQ23066.1"/>
    </source>
</evidence>
<dbReference type="KEGG" id="dax:FDQ92_13335"/>
<dbReference type="PANTHER" id="PTHR22931:SF9">
    <property type="entry name" value="PYRUVATE, PHOSPHATE DIKINASE 1, CHLOROPLASTIC"/>
    <property type="match status" value="1"/>
</dbReference>
<dbReference type="Pfam" id="PF01326">
    <property type="entry name" value="PPDK_N"/>
    <property type="match status" value="1"/>
</dbReference>
<dbReference type="Pfam" id="PF00391">
    <property type="entry name" value="PEP-utilizers"/>
    <property type="match status" value="1"/>
</dbReference>
<feature type="domain" description="Pyruvate phosphate dikinase AMP/ATP-binding" evidence="2">
    <location>
        <begin position="994"/>
        <end position="1221"/>
    </location>
</feature>
<feature type="domain" description="PEP-utilising enzyme mobile" evidence="1">
    <location>
        <begin position="1344"/>
        <end position="1425"/>
    </location>
</feature>
<protein>
    <submittedName>
        <fullName evidence="3">Phosphoenolpyruvate synthase</fullName>
    </submittedName>
</protein>
<dbReference type="InterPro" id="IPR008279">
    <property type="entry name" value="PEP-util_enz_mobile_dom"/>
</dbReference>
<dbReference type="Gene3D" id="3.50.30.10">
    <property type="entry name" value="Phosphohistidine domain"/>
    <property type="match status" value="1"/>
</dbReference>
<dbReference type="SUPFAM" id="SSF52009">
    <property type="entry name" value="Phosphohistidine domain"/>
    <property type="match status" value="1"/>
</dbReference>
<dbReference type="Gene3D" id="1.20.80.30">
    <property type="match status" value="1"/>
</dbReference>
<keyword evidence="3" id="KW-0670">Pyruvate</keyword>
<dbReference type="Gene3D" id="3.30.1490.20">
    <property type="entry name" value="ATP-grasp fold, A domain"/>
    <property type="match status" value="1"/>
</dbReference>
<sequence length="1441" mass="165232">MAIQVVRRKRPGSNGRCFMEFATSVKEIQSDAWNKNMRLTNVPVVVEPVFTVLEEAVRGYAGKERQAGELLVEYHHRYRNWHFVVQEAWRYATSNFRLYTVHPHNGRIFALLSRIFLEALESSEQTDVRSRAADCLLALWLKIVEEAPGLFAAAAPEGFALDWVLDDPVRLDTCHRGIPRALFAAASALPPRAFECLTRSYYQPKKLGRALLELWTEPEDFREFRSLMNRVLRETHLFWLQREDPLEWILKQMDGAPVSPSFRDLFASLTHGSHRRQLETLERLAQETDHRKAVAQMLTIPDFRDVVLVFHHLPDKLKGLELGKNSEHLSMLARLKILETKGLESIHEETLREINFDMVRWMRNESIESLQDRLERVYDALAGCLLNYPEAALQCIRTIGLEILDSQHGPLIDAFVKRIIAMGFQTPELGGVSRHWQVQVNPAHIANIRIWLELIKKNPKKTRSLLSALIVNLSLGGICIRDTDLFQKDVSRLLHAPIQPIYNLVKQLSKLFPVYFNEIGAEGQLRAVSTDVDELTGRGDQLIHFLRKQSHVESNNLIVLFMEAILNFWLTLDKEPLARYVPEEVLREVSTSGPYVDEIHRIFQHLFSKKTINRVEDLLDIPEGDLDEMIAEVPDISDRERRRAALMIRFYQLLHEKYALSFKDIQVHLKRAVQLGLPDPAPLLEALEAEDPLPKLEAILDYLLALKEIILVPSEMHIVENIYHKRHIAVDIPSMYGSYNERKFDALGLTFRLENLANLLFEEIIFSFNLSFITRATFFRIARVLPLFIKALDIDGITSRRLERQEDLFQRALEIRRFSHSQYMDIFRGFSEAIKQIIQTNYNAVHADNLQQVVEQLSRRERFIPRYRREGRGESFSIRLQRISESFLRHLVARTFGLQYFDHFITSILTTLATQKEELNADSLDLLLSYDPEKTISWLHSPDTKTYDLIHLGNKGYNLVQLYSIGIRVPPGFVITTEYFRCREVIEALPQSREDFEERVMASLGGLEQSTGRNFGSPGNALLLSVRSGSVVSMPGMMNTFLNVGINERIVEGLIQQTGEAWFAWDNYRRFLQSWGMSFGLERDEFDAVMNFYKNRYGRKVKRDFSPEEMRELARAYRKTLQTHEIDFSDDPREQLFTAIRQVVESWYNPKAQTYREIMGLSEKWGTAVTVQTMVFGNLDTRSGAGVMFTHNPWTSEEDIDPTGDFTLGNQGEDVVGGLVKTLPLSEKQRMTEGERKEHSLESLFPQVYQRLVDIAKELIYRQNWGPQELEFTFQGDHQDGVYVLQCRNMAPRIPKLYPVFQPTKALHEAYLGSGIGVSGGAVCGRVAFDLESIVRLRKDHPGEPVILIRSDTVPDDIHEISIADAILTGKGGATSHAAIVAHRLGKTCVVGCSRLRVWQTEGRCAIDGRLLRTGDIIGIDGRSGAIYYGAHAIQRVEVPG</sequence>
<reference evidence="3 4" key="1">
    <citation type="submission" date="2019-05" db="EMBL/GenBank/DDBJ databases">
        <title>The Complete Genome Sequence of the n-alkane-degrading Desulfoglaeba alkanexedens ALDC reveals multiple alkylsuccinate synthase gene clusters.</title>
        <authorList>
            <person name="Callaghan A.V."/>
            <person name="Davidova I.A."/>
            <person name="Duncan K.E."/>
            <person name="Morris B."/>
            <person name="McInerney M.J."/>
        </authorList>
    </citation>
    <scope>NUCLEOTIDE SEQUENCE [LARGE SCALE GENOMIC DNA]</scope>
    <source>
        <strain evidence="3 4">ALDC</strain>
    </source>
</reference>
<dbReference type="Proteomes" id="UP000298602">
    <property type="component" value="Chromosome"/>
</dbReference>